<evidence type="ECO:0000313" key="5">
    <source>
        <dbReference type="EMBL" id="MFD1888000.1"/>
    </source>
</evidence>
<evidence type="ECO:0000256" key="3">
    <source>
        <dbReference type="ARBA" id="ARBA00023002"/>
    </source>
</evidence>
<dbReference type="PANTHER" id="PTHR43616:SF3">
    <property type="entry name" value="HYDROXYCARBOXYLATE DEHYDROGENASE A"/>
    <property type="match status" value="1"/>
</dbReference>
<dbReference type="Pfam" id="PF00465">
    <property type="entry name" value="Fe-ADH"/>
    <property type="match status" value="1"/>
</dbReference>
<keyword evidence="2" id="KW-0479">Metal-binding</keyword>
<accession>A0ABW4RQ98</accession>
<keyword evidence="3" id="KW-0560">Oxidoreductase</keyword>
<dbReference type="Proteomes" id="UP001597233">
    <property type="component" value="Unassembled WGS sequence"/>
</dbReference>
<feature type="domain" description="Alcohol dehydrogenase iron-type/glycerol dehydrogenase GldA" evidence="4">
    <location>
        <begin position="7"/>
        <end position="153"/>
    </location>
</feature>
<reference evidence="6" key="1">
    <citation type="journal article" date="2019" name="Int. J. Syst. Evol. Microbiol.">
        <title>The Global Catalogue of Microorganisms (GCM) 10K type strain sequencing project: providing services to taxonomists for standard genome sequencing and annotation.</title>
        <authorList>
            <consortium name="The Broad Institute Genomics Platform"/>
            <consortium name="The Broad Institute Genome Sequencing Center for Infectious Disease"/>
            <person name="Wu L."/>
            <person name="Ma J."/>
        </authorList>
    </citation>
    <scope>NUCLEOTIDE SEQUENCE [LARGE SCALE GENOMIC DNA]</scope>
    <source>
        <strain evidence="6">CCUG 54950</strain>
    </source>
</reference>
<dbReference type="InterPro" id="IPR018211">
    <property type="entry name" value="ADH_Fe_CS"/>
</dbReference>
<dbReference type="Gene3D" id="1.20.1090.10">
    <property type="entry name" value="Dehydroquinate synthase-like - alpha domain"/>
    <property type="match status" value="1"/>
</dbReference>
<name>A0ABW4RQ98_9BACL</name>
<dbReference type="PROSITE" id="PS00913">
    <property type="entry name" value="ADH_IRON_1"/>
    <property type="match status" value="1"/>
</dbReference>
<dbReference type="PIRSF" id="PIRSF000112">
    <property type="entry name" value="Glycerol_dehydrogenase"/>
    <property type="match status" value="1"/>
</dbReference>
<dbReference type="RefSeq" id="WP_347323728.1">
    <property type="nucleotide sequence ID" value="NZ_JBCGUH010000002.1"/>
</dbReference>
<evidence type="ECO:0000313" key="6">
    <source>
        <dbReference type="Proteomes" id="UP001597233"/>
    </source>
</evidence>
<keyword evidence="6" id="KW-1185">Reference proteome</keyword>
<evidence type="ECO:0000256" key="1">
    <source>
        <dbReference type="ARBA" id="ARBA00007358"/>
    </source>
</evidence>
<dbReference type="CDD" id="cd08550">
    <property type="entry name" value="GlyDH-like"/>
    <property type="match status" value="1"/>
</dbReference>
<evidence type="ECO:0000256" key="2">
    <source>
        <dbReference type="ARBA" id="ARBA00022723"/>
    </source>
</evidence>
<protein>
    <submittedName>
        <fullName evidence="5">Iron-containing alcohol dehydrogenase family protein</fullName>
    </submittedName>
</protein>
<dbReference type="InterPro" id="IPR001670">
    <property type="entry name" value="ADH_Fe/GldA"/>
</dbReference>
<evidence type="ECO:0000259" key="4">
    <source>
        <dbReference type="Pfam" id="PF00465"/>
    </source>
</evidence>
<dbReference type="PANTHER" id="PTHR43616">
    <property type="entry name" value="GLYCEROL DEHYDROGENASE"/>
    <property type="match status" value="1"/>
</dbReference>
<organism evidence="5 6">
    <name type="scientific">Paenibacillus wenxiniae</name>
    <dbReference type="NCBI Taxonomy" id="1636843"/>
    <lineage>
        <taxon>Bacteria</taxon>
        <taxon>Bacillati</taxon>
        <taxon>Bacillota</taxon>
        <taxon>Bacilli</taxon>
        <taxon>Bacillales</taxon>
        <taxon>Paenibacillaceae</taxon>
        <taxon>Paenibacillus</taxon>
    </lineage>
</organism>
<proteinExistence type="inferred from homology"/>
<dbReference type="SUPFAM" id="SSF56796">
    <property type="entry name" value="Dehydroquinate synthase-like"/>
    <property type="match status" value="1"/>
</dbReference>
<comment type="caution">
    <text evidence="5">The sequence shown here is derived from an EMBL/GenBank/DDBJ whole genome shotgun (WGS) entry which is preliminary data.</text>
</comment>
<comment type="similarity">
    <text evidence="1">Belongs to the iron-containing alcohol dehydrogenase family.</text>
</comment>
<dbReference type="InterPro" id="IPR016205">
    <property type="entry name" value="Glycerol_DH"/>
</dbReference>
<dbReference type="Gene3D" id="3.40.50.1970">
    <property type="match status" value="1"/>
</dbReference>
<dbReference type="EMBL" id="JBHUEH010000032">
    <property type="protein sequence ID" value="MFD1888000.1"/>
    <property type="molecule type" value="Genomic_DNA"/>
</dbReference>
<gene>
    <name evidence="5" type="ORF">ACFSC9_21185</name>
</gene>
<sequence>MVTIKAPAAYYNEPGILERSGQYIRSLGHYALIIGGPTALSIAGERLNTSLLAAGIRTEIKTFAGQCTVEEIEAYTSIARGLNVELIIAVGGGKVLDLSKAVAEDARLPIVTIPTIPATCAAWSALTVLYDPHGKAAGYRPLLRSPELVLADTALLAQAPRRYLAAGIGDTLVKWHEFAVNLNGNAGSVALRSSVATAKLALDILERHATDVYNEVGQQAYQPDAAFIEVTDAIIWLAGLVGSIQDGSVHAAIAHGLHDSLTRIEDTHHSLHGEKVAFGLFTQWVLEGKQGAELEKLVSWLHELDLPITLSQLGITGDINQNVAAIAEGLALREGAAEQLNFAVTIEAVQKAIVQADALGQKIHSGLSQKVIV</sequence>